<dbReference type="EMBL" id="FXZK01000001">
    <property type="protein sequence ID" value="SMY07245.1"/>
    <property type="molecule type" value="Genomic_DNA"/>
</dbReference>
<gene>
    <name evidence="1" type="ORF">LOM8899_01378</name>
</gene>
<protein>
    <submittedName>
        <fullName evidence="1">Uncharacterized protein</fullName>
    </submittedName>
</protein>
<accession>A0A238LCU5</accession>
<keyword evidence="2" id="KW-1185">Reference proteome</keyword>
<name>A0A238LCU5_9RHOB</name>
<dbReference type="AlphaFoldDB" id="A0A238LCU5"/>
<proteinExistence type="predicted"/>
<evidence type="ECO:0000313" key="1">
    <source>
        <dbReference type="EMBL" id="SMY07245.1"/>
    </source>
</evidence>
<sequence>MKRMTLGALSAITLIVSAYVLASVLWERLKNLPLLV</sequence>
<dbReference type="Proteomes" id="UP000201613">
    <property type="component" value="Unassembled WGS sequence"/>
</dbReference>
<evidence type="ECO:0000313" key="2">
    <source>
        <dbReference type="Proteomes" id="UP000201613"/>
    </source>
</evidence>
<organism evidence="1 2">
    <name type="scientific">Flavimaricola marinus</name>
    <dbReference type="NCBI Taxonomy" id="1819565"/>
    <lineage>
        <taxon>Bacteria</taxon>
        <taxon>Pseudomonadati</taxon>
        <taxon>Pseudomonadota</taxon>
        <taxon>Alphaproteobacteria</taxon>
        <taxon>Rhodobacterales</taxon>
        <taxon>Paracoccaceae</taxon>
        <taxon>Flavimaricola</taxon>
    </lineage>
</organism>
<reference evidence="1 2" key="1">
    <citation type="submission" date="2017-05" db="EMBL/GenBank/DDBJ databases">
        <authorList>
            <person name="Song R."/>
            <person name="Chenine A.L."/>
            <person name="Ruprecht R.M."/>
        </authorList>
    </citation>
    <scope>NUCLEOTIDE SEQUENCE [LARGE SCALE GENOMIC DNA]</scope>
    <source>
        <strain evidence="1 2">CECT 8899</strain>
    </source>
</reference>